<proteinExistence type="predicted"/>
<feature type="transmembrane region" description="Helical" evidence="1">
    <location>
        <begin position="178"/>
        <end position="196"/>
    </location>
</feature>
<feature type="non-terminal residue" evidence="2">
    <location>
        <position position="385"/>
    </location>
</feature>
<feature type="transmembrane region" description="Helical" evidence="1">
    <location>
        <begin position="335"/>
        <end position="357"/>
    </location>
</feature>
<dbReference type="AlphaFoldDB" id="A0A382F6B2"/>
<organism evidence="2">
    <name type="scientific">marine metagenome</name>
    <dbReference type="NCBI Taxonomy" id="408172"/>
    <lineage>
        <taxon>unclassified sequences</taxon>
        <taxon>metagenomes</taxon>
        <taxon>ecological metagenomes</taxon>
    </lineage>
</organism>
<feature type="transmembrane region" description="Helical" evidence="1">
    <location>
        <begin position="151"/>
        <end position="172"/>
    </location>
</feature>
<keyword evidence="1" id="KW-0472">Membrane</keyword>
<sequence length="385" mass="42595">MTYLLKLLHLRRNEAPRLGLAAALFFLVQIDDGIVKSVASAVFNVRAGVENLPLMYTWIAGLFSLSMILLSWLTAKVTRQRLLLGMMVGVSLVFAVNAGMLFLAHSGYVALAADYYSFLFVSSEIARTLMNFQIWIVAGGICYVSRAKVFFPLLASSAVLGDISGGFTVRFLGSLLESYQLFILATLNMAVVIGLLRQLMRRYFVGQKGDESEAVSLGENLRYFTRSYYLLLLFGLSLVIFAIYTTVHYGFNVVAYDYFEAADDSETKITEFFGLFFGLTGVATLFVTTFLLQRILRWIGTGNVYLWVGVVYALIAVMLLGVFTGALAGISGLEWTLVLVFLPVLAIFIGNLINFLLLDSVVAPTYQVLVKLVPARNSDGTRMIM</sequence>
<feature type="transmembrane region" description="Helical" evidence="1">
    <location>
        <begin position="82"/>
        <end position="105"/>
    </location>
</feature>
<keyword evidence="1" id="KW-0812">Transmembrane</keyword>
<feature type="transmembrane region" description="Helical" evidence="1">
    <location>
        <begin position="125"/>
        <end position="144"/>
    </location>
</feature>
<keyword evidence="1" id="KW-1133">Transmembrane helix</keyword>
<protein>
    <recommendedName>
        <fullName evidence="3">Major facilitator superfamily (MFS) profile domain-containing protein</fullName>
    </recommendedName>
</protein>
<feature type="transmembrane region" description="Helical" evidence="1">
    <location>
        <begin position="228"/>
        <end position="251"/>
    </location>
</feature>
<reference evidence="2" key="1">
    <citation type="submission" date="2018-05" db="EMBL/GenBank/DDBJ databases">
        <authorList>
            <person name="Lanie J.A."/>
            <person name="Ng W.-L."/>
            <person name="Kazmierczak K.M."/>
            <person name="Andrzejewski T.M."/>
            <person name="Davidsen T.M."/>
            <person name="Wayne K.J."/>
            <person name="Tettelin H."/>
            <person name="Glass J.I."/>
            <person name="Rusch D."/>
            <person name="Podicherti R."/>
            <person name="Tsui H.-C.T."/>
            <person name="Winkler M.E."/>
        </authorList>
    </citation>
    <scope>NUCLEOTIDE SEQUENCE</scope>
</reference>
<feature type="transmembrane region" description="Helical" evidence="1">
    <location>
        <begin position="271"/>
        <end position="292"/>
    </location>
</feature>
<feature type="transmembrane region" description="Helical" evidence="1">
    <location>
        <begin position="56"/>
        <end position="75"/>
    </location>
</feature>
<evidence type="ECO:0008006" key="3">
    <source>
        <dbReference type="Google" id="ProtNLM"/>
    </source>
</evidence>
<evidence type="ECO:0000256" key="1">
    <source>
        <dbReference type="SAM" id="Phobius"/>
    </source>
</evidence>
<name>A0A382F6B2_9ZZZZ</name>
<evidence type="ECO:0000313" key="2">
    <source>
        <dbReference type="EMBL" id="SVB58558.1"/>
    </source>
</evidence>
<gene>
    <name evidence="2" type="ORF">METZ01_LOCUS211412</name>
</gene>
<dbReference type="EMBL" id="UINC01048249">
    <property type="protein sequence ID" value="SVB58558.1"/>
    <property type="molecule type" value="Genomic_DNA"/>
</dbReference>
<accession>A0A382F6B2</accession>
<feature type="transmembrane region" description="Helical" evidence="1">
    <location>
        <begin position="304"/>
        <end position="329"/>
    </location>
</feature>